<dbReference type="Proteomes" id="UP000515908">
    <property type="component" value="Chromosome 07"/>
</dbReference>
<proteinExistence type="predicted"/>
<feature type="transmembrane region" description="Helical" evidence="7">
    <location>
        <begin position="82"/>
        <end position="104"/>
    </location>
</feature>
<evidence type="ECO:0000313" key="9">
    <source>
        <dbReference type="Proteomes" id="UP000515908"/>
    </source>
</evidence>
<feature type="transmembrane region" description="Helical" evidence="7">
    <location>
        <begin position="292"/>
        <end position="313"/>
    </location>
</feature>
<dbReference type="GO" id="GO:0022857">
    <property type="term" value="F:transmembrane transporter activity"/>
    <property type="evidence" value="ECO:0007669"/>
    <property type="project" value="InterPro"/>
</dbReference>
<evidence type="ECO:0000256" key="7">
    <source>
        <dbReference type="SAM" id="Phobius"/>
    </source>
</evidence>
<evidence type="ECO:0000256" key="5">
    <source>
        <dbReference type="ARBA" id="ARBA00023136"/>
    </source>
</evidence>
<dbReference type="InterPro" id="IPR036259">
    <property type="entry name" value="MFS_trans_sf"/>
</dbReference>
<evidence type="ECO:0000256" key="6">
    <source>
        <dbReference type="SAM" id="MobiDB-lite"/>
    </source>
</evidence>
<dbReference type="SUPFAM" id="SSF103473">
    <property type="entry name" value="MFS general substrate transporter"/>
    <property type="match status" value="1"/>
</dbReference>
<dbReference type="OrthoDB" id="419616at2759"/>
<keyword evidence="5 7" id="KW-0472">Membrane</keyword>
<keyword evidence="4 7" id="KW-1133">Transmembrane helix</keyword>
<gene>
    <name evidence="8" type="ORF">ADEAN_000422900</name>
</gene>
<feature type="transmembrane region" description="Helical" evidence="7">
    <location>
        <begin position="412"/>
        <end position="434"/>
    </location>
</feature>
<dbReference type="VEuPathDB" id="TriTrypDB:ADEAN_000422900"/>
<dbReference type="PRINTS" id="PR01035">
    <property type="entry name" value="TCRTETA"/>
</dbReference>
<reference evidence="8 9" key="1">
    <citation type="submission" date="2020-08" db="EMBL/GenBank/DDBJ databases">
        <authorList>
            <person name="Newling K."/>
            <person name="Davey J."/>
            <person name="Forrester S."/>
        </authorList>
    </citation>
    <scope>NUCLEOTIDE SEQUENCE [LARGE SCALE GENOMIC DNA]</scope>
    <source>
        <strain evidence="9">Crithidia deanei Carvalho (ATCC PRA-265)</strain>
    </source>
</reference>
<evidence type="ECO:0000256" key="2">
    <source>
        <dbReference type="ARBA" id="ARBA00022448"/>
    </source>
</evidence>
<evidence type="ECO:0000313" key="8">
    <source>
        <dbReference type="EMBL" id="CAD2216756.1"/>
    </source>
</evidence>
<name>A0A7G2CAF2_9TRYP</name>
<feature type="compositionally biased region" description="Basic and acidic residues" evidence="6">
    <location>
        <begin position="572"/>
        <end position="582"/>
    </location>
</feature>
<dbReference type="AlphaFoldDB" id="A0A7G2CAF2"/>
<feature type="transmembrane region" description="Helical" evidence="7">
    <location>
        <begin position="12"/>
        <end position="37"/>
    </location>
</feature>
<evidence type="ECO:0000256" key="4">
    <source>
        <dbReference type="ARBA" id="ARBA00022989"/>
    </source>
</evidence>
<dbReference type="InterPro" id="IPR011701">
    <property type="entry name" value="MFS"/>
</dbReference>
<feature type="transmembrane region" description="Helical" evidence="7">
    <location>
        <begin position="49"/>
        <end position="70"/>
    </location>
</feature>
<dbReference type="PANTHER" id="PTHR23504:SF15">
    <property type="entry name" value="MAJOR FACILITATOR SUPERFAMILY (MFS) PROFILE DOMAIN-CONTAINING PROTEIN"/>
    <property type="match status" value="1"/>
</dbReference>
<sequence length="590" mass="64584">MPATPLPKLRMAVLSVVLLTESICTTMLVPFVGFFVATLLDWEVKRAGYASGFLVGLYMLGQLLSSTFWASISDTYGRKIALICGCLGSSICVMCFGLSVNIWLACLFRFLHGLFGGISPVAKTMIVDLTDKSNQAKGFALVSLTWAGGTLLGPSIGGFLYATNEDSATCRVFGKTSFFCRYPASLPTLVVSAYCMFAAVFCCLCITETNFHAIPLTNMFPRCQWLHPLLRVIQPSIPAKDVTIVGEDGVETQSNTPSLRKVAPLTYKEVFTLPRPRTVCIISMLVAVPDMLYAEVFPLWAIAPVAVGGIALMPESVALLTLINAGPSIGANLIFAYVLSLFKEIGVFWAITQVMYGVTTMWVPFAVYTGSAAFYYTMACNMSRKIFETWTFGTLMLAVARASPEGKVSSMYAIQQGLSCIVRCIVPFVGAPLYAFSVDGHKIFPFNHFLCFILCFIPLLVSAAITFRYKVTADEEESTEVVNASFTGSVRSHQSFLPGAKSQDGTEDEKPLFLRNTLSSLVNSFATNPVPNLLQPTIVPIFPSRMRNLEDAMSMDSRDASSQNSENDVDDTYCHEEHRRSDDDDLPTTK</sequence>
<feature type="transmembrane region" description="Helical" evidence="7">
    <location>
        <begin position="446"/>
        <end position="467"/>
    </location>
</feature>
<feature type="transmembrane region" description="Helical" evidence="7">
    <location>
        <begin position="319"/>
        <end position="342"/>
    </location>
</feature>
<keyword evidence="9" id="KW-1185">Reference proteome</keyword>
<feature type="transmembrane region" description="Helical" evidence="7">
    <location>
        <begin position="354"/>
        <end position="376"/>
    </location>
</feature>
<protein>
    <submittedName>
        <fullName evidence="8">Major Facilitator Superfamily/Sugar (And other) transporter, putative</fullName>
    </submittedName>
</protein>
<feature type="region of interest" description="Disordered" evidence="6">
    <location>
        <begin position="553"/>
        <end position="590"/>
    </location>
</feature>
<accession>A0A7G2CAF2</accession>
<dbReference type="EMBL" id="LR877151">
    <property type="protein sequence ID" value="CAD2216756.1"/>
    <property type="molecule type" value="Genomic_DNA"/>
</dbReference>
<dbReference type="Pfam" id="PF07690">
    <property type="entry name" value="MFS_1"/>
    <property type="match status" value="1"/>
</dbReference>
<evidence type="ECO:0000256" key="3">
    <source>
        <dbReference type="ARBA" id="ARBA00022692"/>
    </source>
</evidence>
<dbReference type="InterPro" id="IPR001958">
    <property type="entry name" value="Tet-R_TetA/multi-R_MdtG-like"/>
</dbReference>
<keyword evidence="2" id="KW-0813">Transport</keyword>
<feature type="transmembrane region" description="Helical" evidence="7">
    <location>
        <begin position="182"/>
        <end position="206"/>
    </location>
</feature>
<dbReference type="Gene3D" id="1.20.1250.20">
    <property type="entry name" value="MFS general substrate transporter like domains"/>
    <property type="match status" value="1"/>
</dbReference>
<comment type="subcellular location">
    <subcellularLocation>
        <location evidence="1">Membrane</location>
        <topology evidence="1">Multi-pass membrane protein</topology>
    </subcellularLocation>
</comment>
<evidence type="ECO:0000256" key="1">
    <source>
        <dbReference type="ARBA" id="ARBA00004141"/>
    </source>
</evidence>
<dbReference type="PANTHER" id="PTHR23504">
    <property type="entry name" value="MAJOR FACILITATOR SUPERFAMILY DOMAIN-CONTAINING PROTEIN 10"/>
    <property type="match status" value="1"/>
</dbReference>
<dbReference type="CDD" id="cd17330">
    <property type="entry name" value="MFS_SLC46_TetA_like"/>
    <property type="match status" value="1"/>
</dbReference>
<feature type="transmembrane region" description="Helical" evidence="7">
    <location>
        <begin position="139"/>
        <end position="162"/>
    </location>
</feature>
<dbReference type="GO" id="GO:0016020">
    <property type="term" value="C:membrane"/>
    <property type="evidence" value="ECO:0007669"/>
    <property type="project" value="UniProtKB-SubCell"/>
</dbReference>
<organism evidence="8 9">
    <name type="scientific">Angomonas deanei</name>
    <dbReference type="NCBI Taxonomy" id="59799"/>
    <lineage>
        <taxon>Eukaryota</taxon>
        <taxon>Discoba</taxon>
        <taxon>Euglenozoa</taxon>
        <taxon>Kinetoplastea</taxon>
        <taxon>Metakinetoplastina</taxon>
        <taxon>Trypanosomatida</taxon>
        <taxon>Trypanosomatidae</taxon>
        <taxon>Strigomonadinae</taxon>
        <taxon>Angomonas</taxon>
    </lineage>
</organism>
<keyword evidence="3 7" id="KW-0812">Transmembrane</keyword>